<accession>A0A246DL73</accession>
<evidence type="ECO:0000313" key="2">
    <source>
        <dbReference type="Proteomes" id="UP000197269"/>
    </source>
</evidence>
<reference evidence="1 2" key="1">
    <citation type="submission" date="2017-03" db="EMBL/GenBank/DDBJ databases">
        <title>Genome of strain Rhizobium sp. CNPSo 668.</title>
        <authorList>
            <person name="Ribeiro R."/>
        </authorList>
    </citation>
    <scope>NUCLEOTIDE SEQUENCE [LARGE SCALE GENOMIC DNA]</scope>
    <source>
        <strain evidence="1 2">CNPSo 668</strain>
    </source>
</reference>
<proteinExistence type="predicted"/>
<evidence type="ECO:0000313" key="1">
    <source>
        <dbReference type="EMBL" id="OWO89998.1"/>
    </source>
</evidence>
<dbReference type="Proteomes" id="UP000197269">
    <property type="component" value="Unassembled WGS sequence"/>
</dbReference>
<sequence>MALAFPPVKVSNLLSRRRLKSVPEIIPLQIEGELARPIEPDEIVIPKGYLPSNWYRLGISEFANWGAVYTRRISLLSGRFMYPMLAVGLFAGYHLAVGAAGQFFPEIDALPHLPVRMNLDPMPPAWIASNLATDRKTYFDLGGGLQGDDTLAWMASYRPLPTGMTAADLDQLAAAIKADLPKYGAATDKWKTVRGLSNAPTITRPAKAIAENGDQLKTGIVVVFDDSAVVPVVSHVTGEWSVLLFKGAACRTLLGPVPAGCADTRTPNGISKEARSVLSMIDPRKA</sequence>
<protein>
    <submittedName>
        <fullName evidence="1">Uncharacterized protein</fullName>
    </submittedName>
</protein>
<dbReference type="EMBL" id="MXPU01000032">
    <property type="protein sequence ID" value="OWO89998.1"/>
    <property type="molecule type" value="Genomic_DNA"/>
</dbReference>
<organism evidence="1 2">
    <name type="scientific">Rhizobium esperanzae</name>
    <dbReference type="NCBI Taxonomy" id="1967781"/>
    <lineage>
        <taxon>Bacteria</taxon>
        <taxon>Pseudomonadati</taxon>
        <taxon>Pseudomonadota</taxon>
        <taxon>Alphaproteobacteria</taxon>
        <taxon>Hyphomicrobiales</taxon>
        <taxon>Rhizobiaceae</taxon>
        <taxon>Rhizobium/Agrobacterium group</taxon>
        <taxon>Rhizobium</taxon>
    </lineage>
</organism>
<name>A0A246DL73_9HYPH</name>
<dbReference type="RefSeq" id="WP_088397104.1">
    <property type="nucleotide sequence ID" value="NZ_MXPU01000032.1"/>
</dbReference>
<comment type="caution">
    <text evidence="1">The sequence shown here is derived from an EMBL/GenBank/DDBJ whole genome shotgun (WGS) entry which is preliminary data.</text>
</comment>
<gene>
    <name evidence="1" type="ORF">B5E41_29160</name>
</gene>
<dbReference type="AlphaFoldDB" id="A0A246DL73"/>